<dbReference type="EC" id="3.1.1.47" evidence="4"/>
<keyword evidence="1 4" id="KW-0378">Hydrolase</keyword>
<name>A0AA39V6X4_9LECA</name>
<keyword evidence="3 4" id="KW-0443">Lipid metabolism</keyword>
<feature type="region of interest" description="Disordered" evidence="6">
    <location>
        <begin position="518"/>
        <end position="548"/>
    </location>
</feature>
<protein>
    <recommendedName>
        <fullName evidence="4">Putative phospholipase</fullName>
        <ecNumber evidence="4">3.1.1.47</ecNumber>
    </recommendedName>
</protein>
<evidence type="ECO:0000256" key="6">
    <source>
        <dbReference type="SAM" id="MobiDB-lite"/>
    </source>
</evidence>
<keyword evidence="2 4" id="KW-0442">Lipid degradation</keyword>
<reference evidence="7" key="1">
    <citation type="submission" date="2023-03" db="EMBL/GenBank/DDBJ databases">
        <title>Complete genome of Cladonia borealis.</title>
        <authorList>
            <person name="Park H."/>
        </authorList>
    </citation>
    <scope>NUCLEOTIDE SEQUENCE</scope>
    <source>
        <strain evidence="7">ANT050790</strain>
    </source>
</reference>
<feature type="active site" description="Charge relay system" evidence="5">
    <location>
        <position position="419"/>
    </location>
</feature>
<comment type="similarity">
    <text evidence="4">Belongs to the serine esterase family.</text>
</comment>
<dbReference type="Gene3D" id="3.40.50.1820">
    <property type="entry name" value="alpha/beta hydrolase"/>
    <property type="match status" value="1"/>
</dbReference>
<dbReference type="EMBL" id="JAFEKC020000019">
    <property type="protein sequence ID" value="KAK0509010.1"/>
    <property type="molecule type" value="Genomic_DNA"/>
</dbReference>
<evidence type="ECO:0000256" key="2">
    <source>
        <dbReference type="ARBA" id="ARBA00022963"/>
    </source>
</evidence>
<dbReference type="PIRSF" id="PIRSF018169">
    <property type="entry name" value="PAF_acetylhydrolase"/>
    <property type="match status" value="1"/>
</dbReference>
<dbReference type="InterPro" id="IPR016715">
    <property type="entry name" value="PAF_acetylhydro_eukaryote"/>
</dbReference>
<sequence length="548" mass="60599">MAKLLSHLNPIPGFPAYTGPYQVGTINLEIPISDLSSPSEAQAPTPEIAPPLANASEEQRAILSPPPNFDITTISFRIFYPCEPTKSSKSPYWLPSPQTAYLHAYARFLGASPRLATLTSYIPFSRFLLHATIPAHEDAKLASPPEGQGRWPVMVFSHGLSGTRNAYSHITGSLASHGMVVIAPEHRDGSAPISFINNKDGSPPKVINYWSIQHYPEEEVYQNVADSRNHQLKIRLWELGLVHDALLKLDNGQPLTNIISNPKNPTPLSMFASTLDVHRPGKIAWSGHSFGAVAIVQFIKSVFYPFESRKDSISLYTPSRTSPLSKQITPSSPISLLDVWTVPLKNLNTTYWLWEKPLPSYADPTTGSPPLVILSEAFYKWEMNLNNTKKLISPPPNQQKSPSQSQIKPHIFYPLGSAHLSQSDFGHLYPWLTKKFFKAQEPERTMRLNVRAILESLRRSGIRVADTSVVDMEGEEEVAMVNGEEKRSRQNDGGQDFGILATTGGRVRGWVAIDLGGEGKDKEGLKEGKRKVEANGPMEAVVEGEVKA</sequence>
<evidence type="ECO:0000256" key="1">
    <source>
        <dbReference type="ARBA" id="ARBA00022801"/>
    </source>
</evidence>
<feature type="active site" description="Charge relay system" evidence="5">
    <location>
        <position position="338"/>
    </location>
</feature>
<feature type="compositionally biased region" description="Basic and acidic residues" evidence="6">
    <location>
        <begin position="518"/>
        <end position="533"/>
    </location>
</feature>
<evidence type="ECO:0000256" key="3">
    <source>
        <dbReference type="ARBA" id="ARBA00023098"/>
    </source>
</evidence>
<organism evidence="7 8">
    <name type="scientific">Cladonia borealis</name>
    <dbReference type="NCBI Taxonomy" id="184061"/>
    <lineage>
        <taxon>Eukaryota</taxon>
        <taxon>Fungi</taxon>
        <taxon>Dikarya</taxon>
        <taxon>Ascomycota</taxon>
        <taxon>Pezizomycotina</taxon>
        <taxon>Lecanoromycetes</taxon>
        <taxon>OSLEUM clade</taxon>
        <taxon>Lecanoromycetidae</taxon>
        <taxon>Lecanorales</taxon>
        <taxon>Lecanorineae</taxon>
        <taxon>Cladoniaceae</taxon>
        <taxon>Cladonia</taxon>
    </lineage>
</organism>
<accession>A0AA39V6X4</accession>
<comment type="catalytic activity">
    <reaction evidence="4">
        <text>a 1-O-alkyl-2-acetyl-sn-glycero-3-phosphocholine + H2O = a 1-O-alkyl-sn-glycero-3-phosphocholine + acetate + H(+)</text>
        <dbReference type="Rhea" id="RHEA:17777"/>
        <dbReference type="ChEBI" id="CHEBI:15377"/>
        <dbReference type="ChEBI" id="CHEBI:15378"/>
        <dbReference type="ChEBI" id="CHEBI:30089"/>
        <dbReference type="ChEBI" id="CHEBI:30909"/>
        <dbReference type="ChEBI" id="CHEBI:36707"/>
        <dbReference type="EC" id="3.1.1.47"/>
    </reaction>
</comment>
<comment type="caution">
    <text evidence="7">The sequence shown here is derived from an EMBL/GenBank/DDBJ whole genome shotgun (WGS) entry which is preliminary data.</text>
</comment>
<proteinExistence type="inferred from homology"/>
<feature type="active site" description="Nucleophile" evidence="5">
    <location>
        <position position="289"/>
    </location>
</feature>
<evidence type="ECO:0000256" key="4">
    <source>
        <dbReference type="PIRNR" id="PIRNR018169"/>
    </source>
</evidence>
<dbReference type="InterPro" id="IPR029058">
    <property type="entry name" value="AB_hydrolase_fold"/>
</dbReference>
<dbReference type="SUPFAM" id="SSF53474">
    <property type="entry name" value="alpha/beta-Hydrolases"/>
    <property type="match status" value="1"/>
</dbReference>
<dbReference type="Pfam" id="PF03403">
    <property type="entry name" value="PAF-AH_p_II"/>
    <property type="match status" value="1"/>
</dbReference>
<dbReference type="PANTHER" id="PTHR10272:SF7">
    <property type="entry name" value="PHOSPHOLIPASE-RELATED"/>
    <property type="match status" value="1"/>
</dbReference>
<dbReference type="Proteomes" id="UP001166286">
    <property type="component" value="Unassembled WGS sequence"/>
</dbReference>
<evidence type="ECO:0000256" key="5">
    <source>
        <dbReference type="PIRSR" id="PIRSR018169-1"/>
    </source>
</evidence>
<evidence type="ECO:0000313" key="7">
    <source>
        <dbReference type="EMBL" id="KAK0509010.1"/>
    </source>
</evidence>
<gene>
    <name evidence="7" type="ORF">JMJ35_008381</name>
</gene>
<dbReference type="PANTHER" id="PTHR10272">
    <property type="entry name" value="PLATELET-ACTIVATING FACTOR ACETYLHYDROLASE"/>
    <property type="match status" value="1"/>
</dbReference>
<dbReference type="GO" id="GO:0016042">
    <property type="term" value="P:lipid catabolic process"/>
    <property type="evidence" value="ECO:0007669"/>
    <property type="project" value="UniProtKB-KW"/>
</dbReference>
<dbReference type="GO" id="GO:0003847">
    <property type="term" value="F:1-alkyl-2-acetylglycerophosphocholine esterase activity"/>
    <property type="evidence" value="ECO:0007669"/>
    <property type="project" value="UniProtKB-UniRule"/>
</dbReference>
<keyword evidence="8" id="KW-1185">Reference proteome</keyword>
<evidence type="ECO:0000313" key="8">
    <source>
        <dbReference type="Proteomes" id="UP001166286"/>
    </source>
</evidence>
<dbReference type="AlphaFoldDB" id="A0AA39V6X4"/>